<evidence type="ECO:0000256" key="2">
    <source>
        <dbReference type="SAM" id="MobiDB-lite"/>
    </source>
</evidence>
<dbReference type="Pfam" id="PF14257">
    <property type="entry name" value="DUF4349"/>
    <property type="match status" value="1"/>
</dbReference>
<name>A0AAU7W9Q3_9MICO</name>
<reference evidence="6" key="1">
    <citation type="submission" date="2024-05" db="EMBL/GenBank/DDBJ databases">
        <authorList>
            <person name="Yu L."/>
        </authorList>
    </citation>
    <scope>NUCLEOTIDE SEQUENCE</scope>
    <source>
        <strain evidence="6">G08B096</strain>
    </source>
</reference>
<keyword evidence="3" id="KW-0812">Transmembrane</keyword>
<dbReference type="InterPro" id="IPR025645">
    <property type="entry name" value="DUF4349"/>
</dbReference>
<keyword evidence="4" id="KW-0732">Signal</keyword>
<sequence>MRSATTPRIRSAAIVAGLAALLLAGCTAGGQDASTVSVEPAPAQPDLPVEMLPEDSAGGTADGARELTAEASDADRSVITTAWVSITVDDPIATADDAADLATEAGGRIDSRTETPGTDVQPANAQLVLRVPAEDLDGVVDALRELGTVTQVSMNASDVTQQRQDLDARIEALTTSVDRLTELLAQATTTTDLIAIESELTTRQAELDSLTQQRALLVDQVEYSTLSVDLVTEQAAPDPKPDTFWDGVVAGWEALTGFFAGLAVVLGVLLPWLLAAAVIAAVVLVVVLLATRGARRQRREGATPNASGASGGDEARPAPHREDAGA</sequence>
<organism evidence="6">
    <name type="scientific">Agromyces sp. G08B096</name>
    <dbReference type="NCBI Taxonomy" id="3156399"/>
    <lineage>
        <taxon>Bacteria</taxon>
        <taxon>Bacillati</taxon>
        <taxon>Actinomycetota</taxon>
        <taxon>Actinomycetes</taxon>
        <taxon>Micrococcales</taxon>
        <taxon>Microbacteriaceae</taxon>
        <taxon>Agromyces</taxon>
    </lineage>
</organism>
<feature type="compositionally biased region" description="Basic and acidic residues" evidence="2">
    <location>
        <begin position="313"/>
        <end position="326"/>
    </location>
</feature>
<keyword evidence="3" id="KW-0472">Membrane</keyword>
<feature type="signal peptide" evidence="4">
    <location>
        <begin position="1"/>
        <end position="30"/>
    </location>
</feature>
<keyword evidence="1" id="KW-0175">Coiled coil</keyword>
<dbReference type="AlphaFoldDB" id="A0AAU7W9Q3"/>
<gene>
    <name evidence="6" type="ORF">ABIQ69_05410</name>
</gene>
<evidence type="ECO:0000256" key="1">
    <source>
        <dbReference type="SAM" id="Coils"/>
    </source>
</evidence>
<proteinExistence type="predicted"/>
<evidence type="ECO:0000313" key="6">
    <source>
        <dbReference type="EMBL" id="XBX83356.1"/>
    </source>
</evidence>
<feature type="coiled-coil region" evidence="1">
    <location>
        <begin position="163"/>
        <end position="190"/>
    </location>
</feature>
<feature type="region of interest" description="Disordered" evidence="2">
    <location>
        <begin position="297"/>
        <end position="326"/>
    </location>
</feature>
<evidence type="ECO:0000256" key="4">
    <source>
        <dbReference type="SAM" id="SignalP"/>
    </source>
</evidence>
<feature type="domain" description="DUF4349" evidence="5">
    <location>
        <begin position="76"/>
        <end position="283"/>
    </location>
</feature>
<evidence type="ECO:0000259" key="5">
    <source>
        <dbReference type="Pfam" id="PF14257"/>
    </source>
</evidence>
<feature type="chain" id="PRO_5043616487" evidence="4">
    <location>
        <begin position="31"/>
        <end position="326"/>
    </location>
</feature>
<dbReference type="EMBL" id="CP158374">
    <property type="protein sequence ID" value="XBX83356.1"/>
    <property type="molecule type" value="Genomic_DNA"/>
</dbReference>
<keyword evidence="3" id="KW-1133">Transmembrane helix</keyword>
<dbReference type="RefSeq" id="WP_350349359.1">
    <property type="nucleotide sequence ID" value="NZ_CP158374.1"/>
</dbReference>
<evidence type="ECO:0000256" key="3">
    <source>
        <dbReference type="SAM" id="Phobius"/>
    </source>
</evidence>
<protein>
    <submittedName>
        <fullName evidence="6">DUF4349 domain-containing protein</fullName>
    </submittedName>
</protein>
<feature type="transmembrane region" description="Helical" evidence="3">
    <location>
        <begin position="258"/>
        <end position="290"/>
    </location>
</feature>
<accession>A0AAU7W9Q3</accession>
<dbReference type="PROSITE" id="PS51257">
    <property type="entry name" value="PROKAR_LIPOPROTEIN"/>
    <property type="match status" value="1"/>
</dbReference>